<keyword evidence="2" id="KW-0436">Ligase</keyword>
<dbReference type="SUPFAM" id="SSF89095">
    <property type="entry name" value="GatB/YqeY motif"/>
    <property type="match status" value="1"/>
</dbReference>
<dbReference type="GO" id="GO:0005524">
    <property type="term" value="F:ATP binding"/>
    <property type="evidence" value="ECO:0007669"/>
    <property type="project" value="UniProtKB-KW"/>
</dbReference>
<dbReference type="Pfam" id="PF02934">
    <property type="entry name" value="GatB_N"/>
    <property type="match status" value="1"/>
</dbReference>
<evidence type="ECO:0000256" key="2">
    <source>
        <dbReference type="ARBA" id="ARBA00022598"/>
    </source>
</evidence>
<dbReference type="InterPro" id="IPR042114">
    <property type="entry name" value="GatB_C_1"/>
</dbReference>
<dbReference type="GO" id="GO:0006412">
    <property type="term" value="P:translation"/>
    <property type="evidence" value="ECO:0007669"/>
    <property type="project" value="UniProtKB-KW"/>
</dbReference>
<dbReference type="Gene3D" id="1.10.150.380">
    <property type="entry name" value="GatB domain, N-terminal subdomain"/>
    <property type="match status" value="1"/>
</dbReference>
<dbReference type="Gene3D" id="1.10.10.410">
    <property type="match status" value="1"/>
</dbReference>
<sequence length="274" mass="31084">KNVNSFRSVFRALKYEETRQRKLLAEGQNIEQETRGWSDDRGTTVSQRTKEYAADYRYFPEPDLPPILISHEWVNKIQSEIPELPAEKKERYMGIFGLSDYDASVMIGDRESTLLFENTLLYLSESMGQKDAAKAAANWINVDLNRMKNELKSSWSETKLGPRELANLIMLVDDGKISNSMAKTIFDEMFVNGGDPIKISEKRGLSQINDTSSIQNIVTETLLENQSAVDDFLNGRDSAVRYLVGQVMKKSKGQANPQVASDMVTLELNKQKKQ</sequence>
<dbReference type="Pfam" id="PF02637">
    <property type="entry name" value="GatB_Yqey"/>
    <property type="match status" value="1"/>
</dbReference>
<keyword evidence="4" id="KW-0067">ATP-binding</keyword>
<evidence type="ECO:0000256" key="3">
    <source>
        <dbReference type="ARBA" id="ARBA00022741"/>
    </source>
</evidence>
<dbReference type="SMART" id="SM00845">
    <property type="entry name" value="GatB_Yqey"/>
    <property type="match status" value="1"/>
</dbReference>
<evidence type="ECO:0000256" key="1">
    <source>
        <dbReference type="ARBA" id="ARBA00011123"/>
    </source>
</evidence>
<reference evidence="10" key="1">
    <citation type="submission" date="2018-05" db="EMBL/GenBank/DDBJ databases">
        <authorList>
            <person name="Lanie J.A."/>
            <person name="Ng W.-L."/>
            <person name="Kazmierczak K.M."/>
            <person name="Andrzejewski T.M."/>
            <person name="Davidsen T.M."/>
            <person name="Wayne K.J."/>
            <person name="Tettelin H."/>
            <person name="Glass J.I."/>
            <person name="Rusch D."/>
            <person name="Podicherti R."/>
            <person name="Tsui H.-C.T."/>
            <person name="Winkler M.E."/>
        </authorList>
    </citation>
    <scope>NUCLEOTIDE SEQUENCE</scope>
</reference>
<feature type="domain" description="Asn/Gln amidotransferase" evidence="9">
    <location>
        <begin position="114"/>
        <end position="268"/>
    </location>
</feature>
<evidence type="ECO:0000256" key="4">
    <source>
        <dbReference type="ARBA" id="ARBA00022840"/>
    </source>
</evidence>
<comment type="subunit">
    <text evidence="1">Heterotrimer of A, B and C subunits.</text>
</comment>
<dbReference type="FunFam" id="1.10.10.410:FF:000001">
    <property type="entry name" value="Aspartyl/glutamyl-tRNA(Asn/Gln) amidotransferase subunit B"/>
    <property type="match status" value="1"/>
</dbReference>
<comment type="catalytic activity">
    <reaction evidence="7">
        <text>L-aspartyl-tRNA(Asn) + L-glutamine + ATP + H2O = L-asparaginyl-tRNA(Asn) + L-glutamate + ADP + phosphate + 2 H(+)</text>
        <dbReference type="Rhea" id="RHEA:14513"/>
        <dbReference type="Rhea" id="RHEA-COMP:9674"/>
        <dbReference type="Rhea" id="RHEA-COMP:9677"/>
        <dbReference type="ChEBI" id="CHEBI:15377"/>
        <dbReference type="ChEBI" id="CHEBI:15378"/>
        <dbReference type="ChEBI" id="CHEBI:29985"/>
        <dbReference type="ChEBI" id="CHEBI:30616"/>
        <dbReference type="ChEBI" id="CHEBI:43474"/>
        <dbReference type="ChEBI" id="CHEBI:58359"/>
        <dbReference type="ChEBI" id="CHEBI:78515"/>
        <dbReference type="ChEBI" id="CHEBI:78516"/>
        <dbReference type="ChEBI" id="CHEBI:456216"/>
    </reaction>
</comment>
<accession>A0A381Y5R4</accession>
<dbReference type="InterPro" id="IPR018027">
    <property type="entry name" value="Asn/Gln_amidotransferase"/>
</dbReference>
<dbReference type="InterPro" id="IPR014746">
    <property type="entry name" value="Gln_synth/guanido_kin_cat_dom"/>
</dbReference>
<dbReference type="PANTHER" id="PTHR11659:SF0">
    <property type="entry name" value="GLUTAMYL-TRNA(GLN) AMIDOTRANSFERASE SUBUNIT B, MITOCHONDRIAL"/>
    <property type="match status" value="1"/>
</dbReference>
<dbReference type="InterPro" id="IPR006075">
    <property type="entry name" value="Asn/Gln-tRNA_Trfase_suB/E_cat"/>
</dbReference>
<evidence type="ECO:0000313" key="10">
    <source>
        <dbReference type="EMBL" id="SVA72354.1"/>
    </source>
</evidence>
<evidence type="ECO:0000256" key="6">
    <source>
        <dbReference type="ARBA" id="ARBA00024799"/>
    </source>
</evidence>
<dbReference type="SUPFAM" id="SSF55931">
    <property type="entry name" value="Glutamine synthetase/guanido kinase"/>
    <property type="match status" value="1"/>
</dbReference>
<name>A0A381Y5R4_9ZZZZ</name>
<keyword evidence="5" id="KW-0648">Protein biosynthesis</keyword>
<protein>
    <recommendedName>
        <fullName evidence="9">Asn/Gln amidotransferase domain-containing protein</fullName>
    </recommendedName>
</protein>
<dbReference type="InterPro" id="IPR003789">
    <property type="entry name" value="Asn/Gln_tRNA_amidoTrase-B-like"/>
</dbReference>
<evidence type="ECO:0000259" key="9">
    <source>
        <dbReference type="SMART" id="SM00845"/>
    </source>
</evidence>
<dbReference type="InterPro" id="IPR023168">
    <property type="entry name" value="GatB_Yqey_C_2"/>
</dbReference>
<gene>
    <name evidence="10" type="ORF">METZ01_LOCUS125208</name>
</gene>
<feature type="non-terminal residue" evidence="10">
    <location>
        <position position="1"/>
    </location>
</feature>
<evidence type="ECO:0000256" key="5">
    <source>
        <dbReference type="ARBA" id="ARBA00022917"/>
    </source>
</evidence>
<dbReference type="AlphaFoldDB" id="A0A381Y5R4"/>
<keyword evidence="3" id="KW-0547">Nucleotide-binding</keyword>
<dbReference type="EMBL" id="UINC01017449">
    <property type="protein sequence ID" value="SVA72354.1"/>
    <property type="molecule type" value="Genomic_DNA"/>
</dbReference>
<comment type="catalytic activity">
    <reaction evidence="8">
        <text>L-glutamyl-tRNA(Gln) + L-glutamine + ATP + H2O = L-glutaminyl-tRNA(Gln) + L-glutamate + ADP + phosphate + H(+)</text>
        <dbReference type="Rhea" id="RHEA:17521"/>
        <dbReference type="Rhea" id="RHEA-COMP:9681"/>
        <dbReference type="Rhea" id="RHEA-COMP:9684"/>
        <dbReference type="ChEBI" id="CHEBI:15377"/>
        <dbReference type="ChEBI" id="CHEBI:15378"/>
        <dbReference type="ChEBI" id="CHEBI:29985"/>
        <dbReference type="ChEBI" id="CHEBI:30616"/>
        <dbReference type="ChEBI" id="CHEBI:43474"/>
        <dbReference type="ChEBI" id="CHEBI:58359"/>
        <dbReference type="ChEBI" id="CHEBI:78520"/>
        <dbReference type="ChEBI" id="CHEBI:78521"/>
        <dbReference type="ChEBI" id="CHEBI:456216"/>
    </reaction>
</comment>
<dbReference type="InterPro" id="IPR017959">
    <property type="entry name" value="Asn/Gln-tRNA_amidoTrfase_suB/E"/>
</dbReference>
<comment type="function">
    <text evidence="6">Allows the formation of correctly charged Asn-tRNA(Asn) or Gln-tRNA(Gln) through the transamidation of misacylated Asp-tRNA(Asn) or Glu-tRNA(Gln) in organisms which lack either or both of asparaginyl-tRNA or glutaminyl-tRNA synthetases. The reaction takes place in the presence of glutamine and ATP through an activated phospho-Asp-tRNA(Asn) or phospho-Glu-tRNA(Gln).</text>
</comment>
<proteinExistence type="predicted"/>
<dbReference type="GO" id="GO:0070681">
    <property type="term" value="P:glutaminyl-tRNAGln biosynthesis via transamidation"/>
    <property type="evidence" value="ECO:0007669"/>
    <property type="project" value="TreeGrafter"/>
</dbReference>
<dbReference type="PANTHER" id="PTHR11659">
    <property type="entry name" value="GLUTAMYL-TRNA GLN AMIDOTRANSFERASE SUBUNIT B MITOCHONDRIAL AND PROKARYOTIC PET112-RELATED"/>
    <property type="match status" value="1"/>
</dbReference>
<evidence type="ECO:0000256" key="8">
    <source>
        <dbReference type="ARBA" id="ARBA00047913"/>
    </source>
</evidence>
<evidence type="ECO:0000256" key="7">
    <source>
        <dbReference type="ARBA" id="ARBA00047380"/>
    </source>
</evidence>
<organism evidence="10">
    <name type="scientific">marine metagenome</name>
    <dbReference type="NCBI Taxonomy" id="408172"/>
    <lineage>
        <taxon>unclassified sequences</taxon>
        <taxon>metagenomes</taxon>
        <taxon>ecological metagenomes</taxon>
    </lineage>
</organism>
<dbReference type="GO" id="GO:0050567">
    <property type="term" value="F:glutaminyl-tRNA synthase (glutamine-hydrolyzing) activity"/>
    <property type="evidence" value="ECO:0007669"/>
    <property type="project" value="TreeGrafter"/>
</dbReference>